<dbReference type="EMBL" id="BK015561">
    <property type="protein sequence ID" value="DAE12951.1"/>
    <property type="molecule type" value="Genomic_DNA"/>
</dbReference>
<name>A0A8S5Q0U6_9CAUD</name>
<reference evidence="2" key="1">
    <citation type="journal article" date="2021" name="Proc. Natl. Acad. Sci. U.S.A.">
        <title>A Catalog of Tens of Thousands of Viruses from Human Metagenomes Reveals Hidden Associations with Chronic Diseases.</title>
        <authorList>
            <person name="Tisza M.J."/>
            <person name="Buck C.B."/>
        </authorList>
    </citation>
    <scope>NUCLEOTIDE SEQUENCE</scope>
    <source>
        <strain evidence="2">Ct2DO6</strain>
    </source>
</reference>
<organism evidence="2">
    <name type="scientific">Myoviridae sp. ct2DO6</name>
    <dbReference type="NCBI Taxonomy" id="2825020"/>
    <lineage>
        <taxon>Viruses</taxon>
        <taxon>Duplodnaviria</taxon>
        <taxon>Heunggongvirae</taxon>
        <taxon>Uroviricota</taxon>
        <taxon>Caudoviricetes</taxon>
    </lineage>
</organism>
<dbReference type="GO" id="GO:0016788">
    <property type="term" value="F:hydrolase activity, acting on ester bonds"/>
    <property type="evidence" value="ECO:0007669"/>
    <property type="project" value="InterPro"/>
</dbReference>
<protein>
    <submittedName>
        <fullName evidence="2">Toxin SymE, type I toxin-antitoxin system</fullName>
    </submittedName>
</protein>
<dbReference type="InterPro" id="IPR014944">
    <property type="entry name" value="Toxin_SymE-like"/>
</dbReference>
<dbReference type="GO" id="GO:0003723">
    <property type="term" value="F:RNA binding"/>
    <property type="evidence" value="ECO:0007669"/>
    <property type="project" value="InterPro"/>
</dbReference>
<accession>A0A8S5Q0U6</accession>
<dbReference type="Pfam" id="PF08845">
    <property type="entry name" value="SymE_toxin"/>
    <property type="match status" value="1"/>
</dbReference>
<proteinExistence type="predicted"/>
<evidence type="ECO:0000313" key="2">
    <source>
        <dbReference type="EMBL" id="DAE12951.1"/>
    </source>
</evidence>
<evidence type="ECO:0000259" key="1">
    <source>
        <dbReference type="Pfam" id="PF08845"/>
    </source>
</evidence>
<dbReference type="GO" id="GO:0016070">
    <property type="term" value="P:RNA metabolic process"/>
    <property type="evidence" value="ECO:0007669"/>
    <property type="project" value="InterPro"/>
</dbReference>
<sequence>MAFKEYRSMKVCEQSGYHYKATPTITLKGQWLKDCGFDMGVPIDVKCEGGRLTITRADEVLEGYSEVLGNEPVSKVAESVD</sequence>
<feature type="domain" description="Toxin SymE-like" evidence="1">
    <location>
        <begin position="13"/>
        <end position="55"/>
    </location>
</feature>